<proteinExistence type="inferred from homology"/>
<dbReference type="Gene3D" id="1.10.3470.10">
    <property type="entry name" value="ABC transporter involved in vitamin B12 uptake, BtuC"/>
    <property type="match status" value="1"/>
</dbReference>
<evidence type="ECO:0000313" key="9">
    <source>
        <dbReference type="EMBL" id="APU15902.1"/>
    </source>
</evidence>
<feature type="transmembrane region" description="Helical" evidence="8">
    <location>
        <begin position="190"/>
        <end position="209"/>
    </location>
</feature>
<feature type="transmembrane region" description="Helical" evidence="8">
    <location>
        <begin position="159"/>
        <end position="178"/>
    </location>
</feature>
<dbReference type="GO" id="GO:0033214">
    <property type="term" value="P:siderophore-iron import into cell"/>
    <property type="evidence" value="ECO:0007669"/>
    <property type="project" value="TreeGrafter"/>
</dbReference>
<sequence length="375" mass="37780">MTTSSRPRRPADVDVAAEPVDGGRAVAVPTSRRTLRPADDRWSIRFDPRTVVVGLGLSALLLMLTAALIATGDRAFTLAEVASLVTGQGGPPGGEFVVRILRLPRALTAVLVGVALGVAGAVLQSVSRNALGSPDVVGFSSGAATGAVVQIVLFGGSAAAIAGGALLGALVASAIVYAAAYRNGMLGGRLVVVGVAVSALLAACNQYLVVRAEITEAHRAMVWLAGSLTARTWDHVWLVLPAVALLVPAAILLGRRLALLEMGEDLAVALGVPSARTRLLLLVIAVGLTATATAAAGPIAFVALAAPHLARALTRSADGVLLTSGLTGAVLLVCADLLGQRLFAPAPVPVGLITGVLGGGYLVVLLMRARGGASR</sequence>
<evidence type="ECO:0000313" key="10">
    <source>
        <dbReference type="Proteomes" id="UP000185511"/>
    </source>
</evidence>
<keyword evidence="6 8" id="KW-1133">Transmembrane helix</keyword>
<dbReference type="PANTHER" id="PTHR30472:SF24">
    <property type="entry name" value="FERRIC ENTEROBACTIN TRANSPORT SYSTEM PERMEASE PROTEIN FEPG"/>
    <property type="match status" value="1"/>
</dbReference>
<keyword evidence="5 8" id="KW-0812">Transmembrane</keyword>
<keyword evidence="10" id="KW-1185">Reference proteome</keyword>
<name>A0AAC9LFN0_9PSEU</name>
<evidence type="ECO:0000256" key="8">
    <source>
        <dbReference type="SAM" id="Phobius"/>
    </source>
</evidence>
<dbReference type="PANTHER" id="PTHR30472">
    <property type="entry name" value="FERRIC ENTEROBACTIN TRANSPORT SYSTEM PERMEASE PROTEIN"/>
    <property type="match status" value="1"/>
</dbReference>
<evidence type="ECO:0000256" key="2">
    <source>
        <dbReference type="ARBA" id="ARBA00007935"/>
    </source>
</evidence>
<feature type="transmembrane region" description="Helical" evidence="8">
    <location>
        <begin position="106"/>
        <end position="124"/>
    </location>
</feature>
<evidence type="ECO:0000256" key="5">
    <source>
        <dbReference type="ARBA" id="ARBA00022692"/>
    </source>
</evidence>
<keyword evidence="7 8" id="KW-0472">Membrane</keyword>
<protein>
    <submittedName>
        <fullName evidence="9">ABC-type enterobactin transport system, permease component</fullName>
    </submittedName>
</protein>
<feature type="transmembrane region" description="Helical" evidence="8">
    <location>
        <begin position="279"/>
        <end position="307"/>
    </location>
</feature>
<evidence type="ECO:0000256" key="4">
    <source>
        <dbReference type="ARBA" id="ARBA00022475"/>
    </source>
</evidence>
<organism evidence="9 10">
    <name type="scientific">Actinoalloteichus fjordicus</name>
    <dbReference type="NCBI Taxonomy" id="1612552"/>
    <lineage>
        <taxon>Bacteria</taxon>
        <taxon>Bacillati</taxon>
        <taxon>Actinomycetota</taxon>
        <taxon>Actinomycetes</taxon>
        <taxon>Pseudonocardiales</taxon>
        <taxon>Pseudonocardiaceae</taxon>
        <taxon>Actinoalloteichus</taxon>
    </lineage>
</organism>
<evidence type="ECO:0000256" key="6">
    <source>
        <dbReference type="ARBA" id="ARBA00022989"/>
    </source>
</evidence>
<feature type="transmembrane region" description="Helical" evidence="8">
    <location>
        <begin position="136"/>
        <end position="153"/>
    </location>
</feature>
<dbReference type="Proteomes" id="UP000185511">
    <property type="component" value="Chromosome"/>
</dbReference>
<dbReference type="AlphaFoldDB" id="A0AAC9LFN0"/>
<feature type="transmembrane region" description="Helical" evidence="8">
    <location>
        <begin position="51"/>
        <end position="70"/>
    </location>
</feature>
<dbReference type="GO" id="GO:0022857">
    <property type="term" value="F:transmembrane transporter activity"/>
    <property type="evidence" value="ECO:0007669"/>
    <property type="project" value="InterPro"/>
</dbReference>
<dbReference type="InterPro" id="IPR037294">
    <property type="entry name" value="ABC_BtuC-like"/>
</dbReference>
<evidence type="ECO:0000256" key="1">
    <source>
        <dbReference type="ARBA" id="ARBA00004651"/>
    </source>
</evidence>
<dbReference type="GO" id="GO:0005886">
    <property type="term" value="C:plasma membrane"/>
    <property type="evidence" value="ECO:0007669"/>
    <property type="project" value="UniProtKB-SubCell"/>
</dbReference>
<dbReference type="CDD" id="cd06550">
    <property type="entry name" value="TM_ABC_iron-siderophores_like"/>
    <property type="match status" value="1"/>
</dbReference>
<comment type="similarity">
    <text evidence="2">Belongs to the binding-protein-dependent transport system permease family. FecCD subfamily.</text>
</comment>
<dbReference type="InterPro" id="IPR000522">
    <property type="entry name" value="ABC_transptr_permease_BtuC"/>
</dbReference>
<evidence type="ECO:0000256" key="7">
    <source>
        <dbReference type="ARBA" id="ARBA00023136"/>
    </source>
</evidence>
<dbReference type="EMBL" id="CP016076">
    <property type="protein sequence ID" value="APU15902.1"/>
    <property type="molecule type" value="Genomic_DNA"/>
</dbReference>
<reference evidence="10" key="1">
    <citation type="submission" date="2016-06" db="EMBL/GenBank/DDBJ databases">
        <title>Complete genome sequence of Actinoalloteichus fjordicus DSM 46855 (=ADI127-17), type strain of the new species Actinoalloteichus fjordicus.</title>
        <authorList>
            <person name="Ruckert C."/>
            <person name="Nouioui I."/>
            <person name="Willmese J."/>
            <person name="van Wezel G."/>
            <person name="Klenk H.-P."/>
            <person name="Kalinowski J."/>
            <person name="Zotchev S.B."/>
        </authorList>
    </citation>
    <scope>NUCLEOTIDE SEQUENCE [LARGE SCALE GENOMIC DNA]</scope>
    <source>
        <strain evidence="10">ADI127-7</strain>
    </source>
</reference>
<evidence type="ECO:0000256" key="3">
    <source>
        <dbReference type="ARBA" id="ARBA00022448"/>
    </source>
</evidence>
<comment type="subcellular location">
    <subcellularLocation>
        <location evidence="1">Cell membrane</location>
        <topology evidence="1">Multi-pass membrane protein</topology>
    </subcellularLocation>
</comment>
<dbReference type="KEGG" id="acad:UA74_19385"/>
<keyword evidence="4" id="KW-1003">Cell membrane</keyword>
<dbReference type="SUPFAM" id="SSF81345">
    <property type="entry name" value="ABC transporter involved in vitamin B12 uptake, BtuC"/>
    <property type="match status" value="1"/>
</dbReference>
<keyword evidence="3" id="KW-0813">Transport</keyword>
<dbReference type="Pfam" id="PF01032">
    <property type="entry name" value="FecCD"/>
    <property type="match status" value="1"/>
</dbReference>
<feature type="transmembrane region" description="Helical" evidence="8">
    <location>
        <begin position="350"/>
        <end position="369"/>
    </location>
</feature>
<feature type="transmembrane region" description="Helical" evidence="8">
    <location>
        <begin position="236"/>
        <end position="258"/>
    </location>
</feature>
<accession>A0AAC9LFN0</accession>
<dbReference type="RefSeq" id="WP_083683364.1">
    <property type="nucleotide sequence ID" value="NZ_CP016076.1"/>
</dbReference>
<gene>
    <name evidence="9" type="ORF">UA74_19385</name>
</gene>